<evidence type="ECO:0000313" key="4">
    <source>
        <dbReference type="Proteomes" id="UP000559987"/>
    </source>
</evidence>
<dbReference type="InterPro" id="IPR036282">
    <property type="entry name" value="Glutathione-S-Trfase_C_sf"/>
</dbReference>
<sequence length="205" mass="22999">MSTIKVTYFDVNGGRGEPIRLALHFAGIAFEDHRFPFSEFAEVRKQTPFGQVPTVTIDGEVITQSNALCRYFGKQAGLYPKDDYQALLCDEVMDAVEDVSHKIVATFGMSGDELKTAREQLVAGVFSTYLKWLDDRLAKQGGEYFADNRVTIADLKVFVFAKWLSSGQLDHVPQMLVQEVAPRVAAHIERISHLEKVAGYYQSRS</sequence>
<evidence type="ECO:0000259" key="2">
    <source>
        <dbReference type="PROSITE" id="PS50405"/>
    </source>
</evidence>
<dbReference type="PANTHER" id="PTHR11571">
    <property type="entry name" value="GLUTATHIONE S-TRANSFERASE"/>
    <property type="match status" value="1"/>
</dbReference>
<name>A0A839ULS3_9GAMM</name>
<dbReference type="Gene3D" id="1.20.1050.10">
    <property type="match status" value="1"/>
</dbReference>
<dbReference type="SFLD" id="SFLDG00363">
    <property type="entry name" value="AMPS_(cytGST):_Alpha-__Mu-__Pi"/>
    <property type="match status" value="1"/>
</dbReference>
<dbReference type="Proteomes" id="UP000559987">
    <property type="component" value="Unassembled WGS sequence"/>
</dbReference>
<comment type="caution">
    <text evidence="3">The sequence shown here is derived from an EMBL/GenBank/DDBJ whole genome shotgun (WGS) entry which is preliminary data.</text>
</comment>
<dbReference type="EMBL" id="JACHXZ010000001">
    <property type="protein sequence ID" value="MBB3167509.1"/>
    <property type="molecule type" value="Genomic_DNA"/>
</dbReference>
<dbReference type="InterPro" id="IPR036249">
    <property type="entry name" value="Thioredoxin-like_sf"/>
</dbReference>
<organism evidence="3 4">
    <name type="scientific">Simiduia aestuariiviva</name>
    <dbReference type="NCBI Taxonomy" id="1510459"/>
    <lineage>
        <taxon>Bacteria</taxon>
        <taxon>Pseudomonadati</taxon>
        <taxon>Pseudomonadota</taxon>
        <taxon>Gammaproteobacteria</taxon>
        <taxon>Cellvibrionales</taxon>
        <taxon>Cellvibrionaceae</taxon>
        <taxon>Simiduia</taxon>
    </lineage>
</organism>
<dbReference type="Gene3D" id="3.40.30.10">
    <property type="entry name" value="Glutaredoxin"/>
    <property type="match status" value="1"/>
</dbReference>
<dbReference type="SFLD" id="SFLDS00019">
    <property type="entry name" value="Glutathione_Transferase_(cytos"/>
    <property type="match status" value="1"/>
</dbReference>
<feature type="domain" description="GST N-terminal" evidence="1">
    <location>
        <begin position="3"/>
        <end position="80"/>
    </location>
</feature>
<dbReference type="RefSeq" id="WP_183908289.1">
    <property type="nucleotide sequence ID" value="NZ_JACHXZ010000001.1"/>
</dbReference>
<dbReference type="InterPro" id="IPR004045">
    <property type="entry name" value="Glutathione_S-Trfase_N"/>
</dbReference>
<keyword evidence="3" id="KW-0808">Transferase</keyword>
<dbReference type="GO" id="GO:0006749">
    <property type="term" value="P:glutathione metabolic process"/>
    <property type="evidence" value="ECO:0007669"/>
    <property type="project" value="TreeGrafter"/>
</dbReference>
<dbReference type="SUPFAM" id="SSF47616">
    <property type="entry name" value="GST C-terminal domain-like"/>
    <property type="match status" value="1"/>
</dbReference>
<keyword evidence="4" id="KW-1185">Reference proteome</keyword>
<protein>
    <submittedName>
        <fullName evidence="3">Glutathione S-transferase</fullName>
    </submittedName>
</protein>
<accession>A0A839ULS3</accession>
<feature type="domain" description="GST C-terminal" evidence="2">
    <location>
        <begin position="82"/>
        <end position="205"/>
    </location>
</feature>
<dbReference type="InterPro" id="IPR040079">
    <property type="entry name" value="Glutathione_S-Trfase"/>
</dbReference>
<dbReference type="CDD" id="cd03039">
    <property type="entry name" value="GST_N_Sigma_like"/>
    <property type="match status" value="1"/>
</dbReference>
<proteinExistence type="predicted"/>
<evidence type="ECO:0000259" key="1">
    <source>
        <dbReference type="PROSITE" id="PS50404"/>
    </source>
</evidence>
<dbReference type="AlphaFoldDB" id="A0A839ULS3"/>
<dbReference type="PROSITE" id="PS50404">
    <property type="entry name" value="GST_NTER"/>
    <property type="match status" value="1"/>
</dbReference>
<dbReference type="GO" id="GO:0004364">
    <property type="term" value="F:glutathione transferase activity"/>
    <property type="evidence" value="ECO:0007669"/>
    <property type="project" value="TreeGrafter"/>
</dbReference>
<dbReference type="PANTHER" id="PTHR11571:SF252">
    <property type="entry name" value="GLUTATHIONE S-TRANSFERASE"/>
    <property type="match status" value="1"/>
</dbReference>
<dbReference type="InterPro" id="IPR010987">
    <property type="entry name" value="Glutathione-S-Trfase_C-like"/>
</dbReference>
<reference evidence="3 4" key="1">
    <citation type="submission" date="2020-08" db="EMBL/GenBank/DDBJ databases">
        <title>Genomic Encyclopedia of Type Strains, Phase III (KMG-III): the genomes of soil and plant-associated and newly described type strains.</title>
        <authorList>
            <person name="Whitman W."/>
        </authorList>
    </citation>
    <scope>NUCLEOTIDE SEQUENCE [LARGE SCALE GENOMIC DNA]</scope>
    <source>
        <strain evidence="3 4">CECT 8571</strain>
    </source>
</reference>
<dbReference type="Pfam" id="PF13409">
    <property type="entry name" value="GST_N_2"/>
    <property type="match status" value="1"/>
</dbReference>
<dbReference type="PROSITE" id="PS50405">
    <property type="entry name" value="GST_CTER"/>
    <property type="match status" value="1"/>
</dbReference>
<dbReference type="InterPro" id="IPR004046">
    <property type="entry name" value="GST_C"/>
</dbReference>
<dbReference type="SUPFAM" id="SSF52833">
    <property type="entry name" value="Thioredoxin-like"/>
    <property type="match status" value="1"/>
</dbReference>
<dbReference type="SFLD" id="SFLDG01205">
    <property type="entry name" value="AMPS.1"/>
    <property type="match status" value="1"/>
</dbReference>
<dbReference type="Pfam" id="PF14497">
    <property type="entry name" value="GST_C_3"/>
    <property type="match status" value="1"/>
</dbReference>
<evidence type="ECO:0000313" key="3">
    <source>
        <dbReference type="EMBL" id="MBB3167509.1"/>
    </source>
</evidence>
<dbReference type="InterPro" id="IPR050213">
    <property type="entry name" value="GST_superfamily"/>
</dbReference>
<gene>
    <name evidence="3" type="ORF">FHS30_000685</name>
</gene>